<organism evidence="2 3">
    <name type="scientific">Massilia hydrophila</name>
    <dbReference type="NCBI Taxonomy" id="3044279"/>
    <lineage>
        <taxon>Bacteria</taxon>
        <taxon>Pseudomonadati</taxon>
        <taxon>Pseudomonadota</taxon>
        <taxon>Betaproteobacteria</taxon>
        <taxon>Burkholderiales</taxon>
        <taxon>Oxalobacteraceae</taxon>
        <taxon>Telluria group</taxon>
        <taxon>Massilia</taxon>
    </lineage>
</organism>
<evidence type="ECO:0000313" key="3">
    <source>
        <dbReference type="Proteomes" id="UP001198602"/>
    </source>
</evidence>
<feature type="region of interest" description="Disordered" evidence="1">
    <location>
        <begin position="43"/>
        <end position="67"/>
    </location>
</feature>
<dbReference type="Proteomes" id="UP001198602">
    <property type="component" value="Unassembled WGS sequence"/>
</dbReference>
<evidence type="ECO:0000256" key="1">
    <source>
        <dbReference type="SAM" id="MobiDB-lite"/>
    </source>
</evidence>
<gene>
    <name evidence="2" type="ORF">LE190_16160</name>
</gene>
<dbReference type="RefSeq" id="WP_225239667.1">
    <property type="nucleotide sequence ID" value="NZ_JAHYBX010000007.1"/>
</dbReference>
<sequence>MKLTKPFLGVPDGEIYPHQYQPGDECPPELQAAAVVLGAADAPAGATPAVDPTESPAAAPQAGRKKK</sequence>
<protein>
    <submittedName>
        <fullName evidence="2">Uncharacterized protein</fullName>
    </submittedName>
</protein>
<dbReference type="EMBL" id="JAHYBX010000007">
    <property type="protein sequence ID" value="MCA1857448.1"/>
    <property type="molecule type" value="Genomic_DNA"/>
</dbReference>
<comment type="caution">
    <text evidence="2">The sequence shown here is derived from an EMBL/GenBank/DDBJ whole genome shotgun (WGS) entry which is preliminary data.</text>
</comment>
<accession>A0ABS7YCM2</accession>
<feature type="compositionally biased region" description="Low complexity" evidence="1">
    <location>
        <begin position="43"/>
        <end position="53"/>
    </location>
</feature>
<evidence type="ECO:0000313" key="2">
    <source>
        <dbReference type="EMBL" id="MCA1857448.1"/>
    </source>
</evidence>
<proteinExistence type="predicted"/>
<name>A0ABS7YCM2_9BURK</name>
<keyword evidence="3" id="KW-1185">Reference proteome</keyword>
<reference evidence="2 3" key="1">
    <citation type="submission" date="2021-07" db="EMBL/GenBank/DDBJ databases">
        <title>Characterization of Violacein-producing bacteria and related species.</title>
        <authorList>
            <person name="Wilson H.S."/>
            <person name="De Leon M.E."/>
        </authorList>
    </citation>
    <scope>NUCLEOTIDE SEQUENCE [LARGE SCALE GENOMIC DNA]</scope>
    <source>
        <strain evidence="2 3">HSC-2F05</strain>
    </source>
</reference>